<evidence type="ECO:0000259" key="1">
    <source>
        <dbReference type="Pfam" id="PF13466"/>
    </source>
</evidence>
<dbReference type="Proteomes" id="UP000033203">
    <property type="component" value="Unassembled WGS sequence"/>
</dbReference>
<feature type="domain" description="MlaB-like STAS" evidence="1">
    <location>
        <begin position="10"/>
        <end position="85"/>
    </location>
</feature>
<gene>
    <name evidence="2" type="ORF">SR41_15090</name>
</gene>
<accession>A0A0D1KPB5</accession>
<evidence type="ECO:0000313" key="3">
    <source>
        <dbReference type="Proteomes" id="UP000033203"/>
    </source>
</evidence>
<dbReference type="SUPFAM" id="SSF52091">
    <property type="entry name" value="SpoIIaa-like"/>
    <property type="match status" value="1"/>
</dbReference>
<reference evidence="2 3" key="1">
    <citation type="submission" date="2015-01" db="EMBL/GenBank/DDBJ databases">
        <title>Genome of Sphingomonas taxi strain 30a.</title>
        <authorList>
            <person name="Eevers N."/>
            <person name="Van Hamme J."/>
            <person name="Bottos E."/>
            <person name="Weyens N."/>
            <person name="Vangronsveld J."/>
        </authorList>
    </citation>
    <scope>NUCLEOTIDE SEQUENCE [LARGE SCALE GENOMIC DNA]</scope>
    <source>
        <strain evidence="2 3">30a</strain>
    </source>
</reference>
<name>A0A0D1KPB5_9SPHN</name>
<protein>
    <recommendedName>
        <fullName evidence="1">MlaB-like STAS domain-containing protein</fullName>
    </recommendedName>
</protein>
<dbReference type="AlphaFoldDB" id="A0A0D1KPB5"/>
<dbReference type="CDD" id="cd07043">
    <property type="entry name" value="STAS_anti-anti-sigma_factors"/>
    <property type="match status" value="1"/>
</dbReference>
<proteinExistence type="predicted"/>
<dbReference type="EMBL" id="JXTP01000081">
    <property type="protein sequence ID" value="KIU26314.1"/>
    <property type="molecule type" value="Genomic_DNA"/>
</dbReference>
<dbReference type="Pfam" id="PF13466">
    <property type="entry name" value="STAS_2"/>
    <property type="match status" value="1"/>
</dbReference>
<organism evidence="2 3">
    <name type="scientific">Sphingomonas melonis</name>
    <dbReference type="NCBI Taxonomy" id="152682"/>
    <lineage>
        <taxon>Bacteria</taxon>
        <taxon>Pseudomonadati</taxon>
        <taxon>Pseudomonadota</taxon>
        <taxon>Alphaproteobacteria</taxon>
        <taxon>Sphingomonadales</taxon>
        <taxon>Sphingomonadaceae</taxon>
        <taxon>Sphingomonas</taxon>
    </lineage>
</organism>
<dbReference type="InterPro" id="IPR058548">
    <property type="entry name" value="MlaB-like_STAS"/>
</dbReference>
<dbReference type="PATRIC" id="fig|1549858.7.peg.2684"/>
<evidence type="ECO:0000313" key="2">
    <source>
        <dbReference type="EMBL" id="KIU26314.1"/>
    </source>
</evidence>
<dbReference type="InterPro" id="IPR036513">
    <property type="entry name" value="STAS_dom_sf"/>
</dbReference>
<dbReference type="Gene3D" id="3.30.750.24">
    <property type="entry name" value="STAS domain"/>
    <property type="match status" value="1"/>
</dbReference>
<sequence length="94" mass="9948">MSVPSLPLAPTLDTSAAVPLRHALLGLIERGEALRLDGAEVARVGQACLQVLVSARTTAIARGLDFRIDRPSEALERMMIVARLDTALEPTCGA</sequence>
<comment type="caution">
    <text evidence="2">The sequence shown here is derived from an EMBL/GenBank/DDBJ whole genome shotgun (WGS) entry which is preliminary data.</text>
</comment>